<comment type="caution">
    <text evidence="5">The sequence shown here is derived from an EMBL/GenBank/DDBJ whole genome shotgun (WGS) entry which is preliminary data.</text>
</comment>
<evidence type="ECO:0000256" key="1">
    <source>
        <dbReference type="ARBA" id="ARBA00010088"/>
    </source>
</evidence>
<evidence type="ECO:0000313" key="6">
    <source>
        <dbReference type="Proteomes" id="UP001225072"/>
    </source>
</evidence>
<keyword evidence="3" id="KW-0378">Hydrolase</keyword>
<dbReference type="Gene3D" id="3.40.50.1820">
    <property type="entry name" value="alpha/beta hydrolase"/>
    <property type="match status" value="1"/>
</dbReference>
<dbReference type="PIRSF" id="PIRSF001112">
    <property type="entry name" value="Epoxide_hydrolase"/>
    <property type="match status" value="1"/>
</dbReference>
<dbReference type="InterPro" id="IPR029058">
    <property type="entry name" value="AB_hydrolase_fold"/>
</dbReference>
<sequence length="377" mass="43483">MEKFEINVPESELTELQWRLKQTRWTDEPLNAGWDYGTNPEYLKILVDYWRNGYDWRKQELLLNQFPQFIAEIKGIKIHFLYIKGKSKNSKPLILTHGWPDSFYRFYKVIPMLTNPGSTGDYPDVSFDLVIPSIPGFGFSEKIAVNTDETAAIWARLMTEVLGYNHFFAAGGDLGTPITKSLANQFPECVKAIHLTDVGYPTGEEDWSQMSAAEQAFGRFIQNWWYTEGAYNMIQSTKPQTLGYALNDSPVGLASWIIEKFNSWSDHRGHIENTFTKDELITNIMIYWITQTINTSIRTYAEDARTSWMGGLRSQKRVEAPTGVSVFHAEAPIPEEWANRMANVTYFKRLDTGGHFAPMEQPELWTSEIKNFFYPKE</sequence>
<dbReference type="InterPro" id="IPR000639">
    <property type="entry name" value="Epox_hydrolase-like"/>
</dbReference>
<proteinExistence type="inferred from homology"/>
<dbReference type="RefSeq" id="WP_307451264.1">
    <property type="nucleotide sequence ID" value="NZ_JAUTAL010000001.1"/>
</dbReference>
<dbReference type="InterPro" id="IPR010497">
    <property type="entry name" value="Epoxide_hydro_N"/>
</dbReference>
<dbReference type="PRINTS" id="PR00412">
    <property type="entry name" value="EPOXHYDRLASE"/>
</dbReference>
<dbReference type="SUPFAM" id="SSF53474">
    <property type="entry name" value="alpha/beta-Hydrolases"/>
    <property type="match status" value="1"/>
</dbReference>
<comment type="similarity">
    <text evidence="1">Belongs to the peptidase S33 family.</text>
</comment>
<name>A0ABU0TKP8_9FLAO</name>
<keyword evidence="6" id="KW-1185">Reference proteome</keyword>
<dbReference type="Pfam" id="PF06441">
    <property type="entry name" value="EHN"/>
    <property type="match status" value="1"/>
</dbReference>
<dbReference type="InterPro" id="IPR016292">
    <property type="entry name" value="Epoxide_hydrolase"/>
</dbReference>
<reference evidence="5 6" key="1">
    <citation type="submission" date="2023-07" db="EMBL/GenBank/DDBJ databases">
        <title>Functional and genomic diversity of the sorghum phyllosphere microbiome.</title>
        <authorList>
            <person name="Shade A."/>
        </authorList>
    </citation>
    <scope>NUCLEOTIDE SEQUENCE [LARGE SCALE GENOMIC DNA]</scope>
    <source>
        <strain evidence="5 6">SORGH_AS_1064</strain>
    </source>
</reference>
<accession>A0ABU0TKP8</accession>
<dbReference type="Proteomes" id="UP001225072">
    <property type="component" value="Unassembled WGS sequence"/>
</dbReference>
<evidence type="ECO:0000259" key="4">
    <source>
        <dbReference type="Pfam" id="PF06441"/>
    </source>
</evidence>
<keyword evidence="2" id="KW-0058">Aromatic hydrocarbons catabolism</keyword>
<dbReference type="EMBL" id="JAUTAL010000001">
    <property type="protein sequence ID" value="MDQ1097614.1"/>
    <property type="molecule type" value="Genomic_DNA"/>
</dbReference>
<feature type="domain" description="Epoxide hydrolase N-terminal" evidence="4">
    <location>
        <begin position="2"/>
        <end position="106"/>
    </location>
</feature>
<organism evidence="5 6">
    <name type="scientific">Chryseobacterium camelliae</name>
    <dbReference type="NCBI Taxonomy" id="1265445"/>
    <lineage>
        <taxon>Bacteria</taxon>
        <taxon>Pseudomonadati</taxon>
        <taxon>Bacteroidota</taxon>
        <taxon>Flavobacteriia</taxon>
        <taxon>Flavobacteriales</taxon>
        <taxon>Weeksellaceae</taxon>
        <taxon>Chryseobacterium group</taxon>
        <taxon>Chryseobacterium</taxon>
    </lineage>
</organism>
<protein>
    <submittedName>
        <fullName evidence="5">Pimeloyl-ACP methyl ester carboxylesterase</fullName>
    </submittedName>
</protein>
<evidence type="ECO:0000313" key="5">
    <source>
        <dbReference type="EMBL" id="MDQ1097614.1"/>
    </source>
</evidence>
<evidence type="ECO:0000256" key="3">
    <source>
        <dbReference type="ARBA" id="ARBA00022801"/>
    </source>
</evidence>
<dbReference type="PANTHER" id="PTHR21661">
    <property type="entry name" value="EPOXIDE HYDROLASE 1-RELATED"/>
    <property type="match status" value="1"/>
</dbReference>
<dbReference type="PANTHER" id="PTHR21661:SF35">
    <property type="entry name" value="EPOXIDE HYDROLASE"/>
    <property type="match status" value="1"/>
</dbReference>
<gene>
    <name evidence="5" type="ORF">QE404_002761</name>
</gene>
<evidence type="ECO:0000256" key="2">
    <source>
        <dbReference type="ARBA" id="ARBA00022797"/>
    </source>
</evidence>